<evidence type="ECO:0000313" key="5">
    <source>
        <dbReference type="RefSeq" id="XP_026682980.1"/>
    </source>
</evidence>
<dbReference type="AlphaFoldDB" id="A0A3Q0J8D8"/>
<keyword evidence="2" id="KW-1133">Transmembrane helix</keyword>
<keyword evidence="3" id="KW-0732">Signal</keyword>
<proteinExistence type="predicted"/>
<evidence type="ECO:0000313" key="4">
    <source>
        <dbReference type="Proteomes" id="UP000079169"/>
    </source>
</evidence>
<dbReference type="GeneID" id="103514133"/>
<dbReference type="PaxDb" id="121845-A0A3Q0J8D8"/>
<keyword evidence="2" id="KW-0812">Transmembrane</keyword>
<feature type="region of interest" description="Disordered" evidence="1">
    <location>
        <begin position="187"/>
        <end position="275"/>
    </location>
</feature>
<name>A0A3Q0J8D8_DIACI</name>
<feature type="compositionally biased region" description="Polar residues" evidence="1">
    <location>
        <begin position="244"/>
        <end position="263"/>
    </location>
</feature>
<evidence type="ECO:0000256" key="2">
    <source>
        <dbReference type="SAM" id="Phobius"/>
    </source>
</evidence>
<reference evidence="5" key="1">
    <citation type="submission" date="2025-08" db="UniProtKB">
        <authorList>
            <consortium name="RefSeq"/>
        </authorList>
    </citation>
    <scope>IDENTIFICATION</scope>
</reference>
<keyword evidence="2" id="KW-0472">Membrane</keyword>
<feature type="chain" id="PRO_5018124509" evidence="3">
    <location>
        <begin position="21"/>
        <end position="275"/>
    </location>
</feature>
<protein>
    <submittedName>
        <fullName evidence="5">Uncharacterized protein LOC103514133</fullName>
    </submittedName>
</protein>
<dbReference type="Proteomes" id="UP000079169">
    <property type="component" value="Unplaced"/>
</dbReference>
<feature type="signal peptide" evidence="3">
    <location>
        <begin position="1"/>
        <end position="20"/>
    </location>
</feature>
<dbReference type="RefSeq" id="XP_026682980.1">
    <property type="nucleotide sequence ID" value="XM_026827179.1"/>
</dbReference>
<feature type="transmembrane region" description="Helical" evidence="2">
    <location>
        <begin position="141"/>
        <end position="163"/>
    </location>
</feature>
<evidence type="ECO:0000256" key="3">
    <source>
        <dbReference type="SAM" id="SignalP"/>
    </source>
</evidence>
<gene>
    <name evidence="5" type="primary">LOC103514133</name>
</gene>
<dbReference type="KEGG" id="dci:103514133"/>
<evidence type="ECO:0000256" key="1">
    <source>
        <dbReference type="SAM" id="MobiDB-lite"/>
    </source>
</evidence>
<sequence length="275" mass="30343">MQIWGPEVAMVMLLVVGALGVDPLTTTTNSMAGRGEKKFGDKCVETKECGVENSFCDEGSKQCQCLPEFSVTNHYDKCGTVAEVGADCFFNEQCEAVLVPTECRDRKCTCKYELEAVKQPDGTFICKTPYVPTEETYVDPAMILVLVVMALMFIIICVVLHLFSKARWRENRTIFNTPNPRLMNVSLLNKVDKPKHTTPTTPGAPERRNSKGSPSRQPSCASFSAKALASAELRNHHAHHPPQQRISQHSATDSPAPTPTQEKNPMVTVEIQSNA</sequence>
<organism evidence="4 5">
    <name type="scientific">Diaphorina citri</name>
    <name type="common">Asian citrus psyllid</name>
    <dbReference type="NCBI Taxonomy" id="121845"/>
    <lineage>
        <taxon>Eukaryota</taxon>
        <taxon>Metazoa</taxon>
        <taxon>Ecdysozoa</taxon>
        <taxon>Arthropoda</taxon>
        <taxon>Hexapoda</taxon>
        <taxon>Insecta</taxon>
        <taxon>Pterygota</taxon>
        <taxon>Neoptera</taxon>
        <taxon>Paraneoptera</taxon>
        <taxon>Hemiptera</taxon>
        <taxon>Sternorrhyncha</taxon>
        <taxon>Psylloidea</taxon>
        <taxon>Psyllidae</taxon>
        <taxon>Diaphorininae</taxon>
        <taxon>Diaphorina</taxon>
    </lineage>
</organism>
<feature type="compositionally biased region" description="Polar residues" evidence="1">
    <location>
        <begin position="211"/>
        <end position="222"/>
    </location>
</feature>
<accession>A0A3Q0J8D8</accession>
<dbReference type="CTD" id="43453"/>
<keyword evidence="4" id="KW-1185">Reference proteome</keyword>
<dbReference type="STRING" id="121845.A0A3Q0J8D8"/>